<feature type="region of interest" description="Disordered" evidence="1">
    <location>
        <begin position="528"/>
        <end position="593"/>
    </location>
</feature>
<dbReference type="PROSITE" id="PS50010">
    <property type="entry name" value="DH_2"/>
    <property type="match status" value="1"/>
</dbReference>
<reference evidence="3 4" key="1">
    <citation type="submission" date="2016-07" db="EMBL/GenBank/DDBJ databases">
        <title>Pervasive Adenine N6-methylation of Active Genes in Fungi.</title>
        <authorList>
            <consortium name="DOE Joint Genome Institute"/>
            <person name="Mondo S.J."/>
            <person name="Dannebaum R.O."/>
            <person name="Kuo R.C."/>
            <person name="Labutti K."/>
            <person name="Haridas S."/>
            <person name="Kuo A."/>
            <person name="Salamov A."/>
            <person name="Ahrendt S.R."/>
            <person name="Lipzen A."/>
            <person name="Sullivan W."/>
            <person name="Andreopoulos W.B."/>
            <person name="Clum A."/>
            <person name="Lindquist E."/>
            <person name="Daum C."/>
            <person name="Ramamoorthy G.K."/>
            <person name="Gryganskyi A."/>
            <person name="Culley D."/>
            <person name="Magnuson J.K."/>
            <person name="James T.Y."/>
            <person name="O'Malley M.A."/>
            <person name="Stajich J.E."/>
            <person name="Spatafora J.W."/>
            <person name="Visel A."/>
            <person name="Grigoriev I.V."/>
        </authorList>
    </citation>
    <scope>NUCLEOTIDE SEQUENCE [LARGE SCALE GENOMIC DNA]</scope>
    <source>
        <strain evidence="3 4">68-887.2</strain>
    </source>
</reference>
<dbReference type="GO" id="GO:0005085">
    <property type="term" value="F:guanyl-nucleotide exchange factor activity"/>
    <property type="evidence" value="ECO:0007669"/>
    <property type="project" value="InterPro"/>
</dbReference>
<evidence type="ECO:0000256" key="1">
    <source>
        <dbReference type="SAM" id="MobiDB-lite"/>
    </source>
</evidence>
<comment type="caution">
    <text evidence="3">The sequence shown here is derived from an EMBL/GenBank/DDBJ whole genome shotgun (WGS) entry which is preliminary data.</text>
</comment>
<feature type="compositionally biased region" description="Polar residues" evidence="1">
    <location>
        <begin position="322"/>
        <end position="335"/>
    </location>
</feature>
<dbReference type="PANTHER" id="PTHR45924:SF2">
    <property type="entry name" value="FI17866P1"/>
    <property type="match status" value="1"/>
</dbReference>
<sequence length="900" mass="97512">MSFQTNPTAAGPSRSFNSSLPPIIPSQTSSPSFSPIGETYASPWQPNGFGTMAMPEPHRSDTMEDKGEGSKRNPLVDLIDTEKTYVEQLALVIRRVAGAWSRKDFPPPKLDAMFRCVESVYRANRAFGAKLKEIGPTPSSPKALGDLLMRWIDDLEPAYRKYTSTFLTGFDLFAPVTRNALLPNILTEISSTCPPTPPLTSWSLDALFILPYTRLRYYRKLYARLLRSTKEGRSDHRLLLGANQRLESLVNEVESRLEMDVTEEDGPEVSVSAPGSSGERSREPSWAEKERVSRTSSAMDSSMDSATNFSPFSSRIEDPRNSGGSAATSITQSPQRLPAIVPNMTPAQNAPSPTSASAPLSDLELRINTERTLDLFSMKPKMVTLQMNPPSLPFSRFLRSSHDVAVNFTPNSTGQQVIHQRAHVFILSDLFLVAEWMEASDKAAKAQLVAKEQPERMGLGGPMPEMWLMYPPLAGKHLTVAEGAQSNVLVVTVMRKETFMIHAENEVARDQMIKDMIDCIDFAASASRRTTSLTSPTNDARSPSSHSDGRSTESTFPPLRYPSPFSTGSSPSVSPRPGDPPEMPPPPPIGGNALVTQMSKISLQPGETVAWARRPSPPPGQPLPPLPTPPESVSVLPPRGASLRQARQPSGNLPIPQRPPQMPNQAYGHNSDPSLGPTHGAPLPRSPSGRSVQSAPRQGMVDYDAPPVPQFRGPGSHLSDGAGGGLSAHHLPSRSRSAEPLRPPLPAEPPSARFSSFPANQHPADHDDISPPMSPVEEETATLTGPAIISAQMKCKVFLKQGHQQWKSLGAGKLKLYAQQTGSTKQLVVESDSSSKAMLISTIVLTDGVERVAKTGVAVEISDRGKRTGIVYMIQLRNENSAAGLFESLLAGSDRAAGRQ</sequence>
<evidence type="ECO:0000313" key="3">
    <source>
        <dbReference type="EMBL" id="ORY26875.1"/>
    </source>
</evidence>
<dbReference type="InParanoid" id="A0A1Y2AYB6"/>
<feature type="compositionally biased region" description="Low complexity" evidence="1">
    <location>
        <begin position="528"/>
        <end position="537"/>
    </location>
</feature>
<dbReference type="EMBL" id="MCFC01000043">
    <property type="protein sequence ID" value="ORY26875.1"/>
    <property type="molecule type" value="Genomic_DNA"/>
</dbReference>
<dbReference type="Proteomes" id="UP000193986">
    <property type="component" value="Unassembled WGS sequence"/>
</dbReference>
<feature type="compositionally biased region" description="Low complexity" evidence="1">
    <location>
        <begin position="18"/>
        <end position="36"/>
    </location>
</feature>
<feature type="compositionally biased region" description="Low complexity" evidence="1">
    <location>
        <begin position="562"/>
        <end position="576"/>
    </location>
</feature>
<feature type="compositionally biased region" description="Basic and acidic residues" evidence="1">
    <location>
        <begin position="56"/>
        <end position="71"/>
    </location>
</feature>
<name>A0A1Y2AYB6_9TREE</name>
<evidence type="ECO:0000313" key="4">
    <source>
        <dbReference type="Proteomes" id="UP000193986"/>
    </source>
</evidence>
<gene>
    <name evidence="3" type="ORF">BCR39DRAFT_539899</name>
</gene>
<dbReference type="InterPro" id="IPR035899">
    <property type="entry name" value="DBL_dom_sf"/>
</dbReference>
<proteinExistence type="predicted"/>
<dbReference type="OrthoDB" id="6244550at2759"/>
<feature type="domain" description="DH" evidence="2">
    <location>
        <begin position="70"/>
        <end position="256"/>
    </location>
</feature>
<feature type="region of interest" description="Disordered" evidence="1">
    <location>
        <begin position="1"/>
        <end position="73"/>
    </location>
</feature>
<feature type="compositionally biased region" description="Pro residues" evidence="1">
    <location>
        <begin position="615"/>
        <end position="630"/>
    </location>
</feature>
<dbReference type="Gene3D" id="1.20.900.10">
    <property type="entry name" value="Dbl homology (DH) domain"/>
    <property type="match status" value="1"/>
</dbReference>
<dbReference type="AlphaFoldDB" id="A0A1Y2AYB6"/>
<accession>A0A1Y2AYB6</accession>
<feature type="region of interest" description="Disordered" evidence="1">
    <location>
        <begin position="257"/>
        <end position="335"/>
    </location>
</feature>
<dbReference type="Gene3D" id="2.30.29.30">
    <property type="entry name" value="Pleckstrin-homology domain (PH domain)/Phosphotyrosine-binding domain (PTB)"/>
    <property type="match status" value="1"/>
</dbReference>
<dbReference type="STRING" id="71784.A0A1Y2AYB6"/>
<feature type="compositionally biased region" description="Basic and acidic residues" evidence="1">
    <location>
        <begin position="279"/>
        <end position="293"/>
    </location>
</feature>
<dbReference type="SUPFAM" id="SSF48065">
    <property type="entry name" value="DBL homology domain (DH-domain)"/>
    <property type="match status" value="1"/>
</dbReference>
<organism evidence="3 4">
    <name type="scientific">Naematelia encephala</name>
    <dbReference type="NCBI Taxonomy" id="71784"/>
    <lineage>
        <taxon>Eukaryota</taxon>
        <taxon>Fungi</taxon>
        <taxon>Dikarya</taxon>
        <taxon>Basidiomycota</taxon>
        <taxon>Agaricomycotina</taxon>
        <taxon>Tremellomycetes</taxon>
        <taxon>Tremellales</taxon>
        <taxon>Naemateliaceae</taxon>
        <taxon>Naematelia</taxon>
    </lineage>
</organism>
<feature type="compositionally biased region" description="Pro residues" evidence="1">
    <location>
        <begin position="577"/>
        <end position="589"/>
    </location>
</feature>
<protein>
    <recommendedName>
        <fullName evidence="2">DH domain-containing protein</fullName>
    </recommendedName>
</protein>
<dbReference type="InterPro" id="IPR000219">
    <property type="entry name" value="DH_dom"/>
</dbReference>
<dbReference type="GO" id="GO:0031267">
    <property type="term" value="F:small GTPase binding"/>
    <property type="evidence" value="ECO:0007669"/>
    <property type="project" value="TreeGrafter"/>
</dbReference>
<dbReference type="Pfam" id="PF00621">
    <property type="entry name" value="RhoGEF"/>
    <property type="match status" value="1"/>
</dbReference>
<dbReference type="PANTHER" id="PTHR45924">
    <property type="entry name" value="FI17866P1"/>
    <property type="match status" value="1"/>
</dbReference>
<feature type="region of interest" description="Disordered" evidence="1">
    <location>
        <begin position="610"/>
        <end position="766"/>
    </location>
</feature>
<dbReference type="InterPro" id="IPR011993">
    <property type="entry name" value="PH-like_dom_sf"/>
</dbReference>
<keyword evidence="4" id="KW-1185">Reference proteome</keyword>
<feature type="compositionally biased region" description="Low complexity" evidence="1">
    <location>
        <begin position="295"/>
        <end position="307"/>
    </location>
</feature>
<feature type="compositionally biased region" description="Polar residues" evidence="1">
    <location>
        <begin position="663"/>
        <end position="673"/>
    </location>
</feature>
<evidence type="ECO:0000259" key="2">
    <source>
        <dbReference type="PROSITE" id="PS50010"/>
    </source>
</evidence>